<evidence type="ECO:0000313" key="5">
    <source>
        <dbReference type="EMBL" id="XDQ01359.1"/>
    </source>
</evidence>
<keyword evidence="2 4" id="KW-0378">Hydrolase</keyword>
<dbReference type="Pfam" id="PF00295">
    <property type="entry name" value="Glyco_hydro_28"/>
    <property type="match status" value="1"/>
</dbReference>
<dbReference type="GO" id="GO:0005975">
    <property type="term" value="P:carbohydrate metabolic process"/>
    <property type="evidence" value="ECO:0007669"/>
    <property type="project" value="InterPro"/>
</dbReference>
<dbReference type="PANTHER" id="PTHR31339:SF9">
    <property type="entry name" value="PLASMIN AND FIBRONECTIN-BINDING PROTEIN A"/>
    <property type="match status" value="1"/>
</dbReference>
<name>A0AB39M680_9ACTN</name>
<dbReference type="SUPFAM" id="SSF51126">
    <property type="entry name" value="Pectin lyase-like"/>
    <property type="match status" value="1"/>
</dbReference>
<proteinExistence type="inferred from homology"/>
<dbReference type="EMBL" id="CP163431">
    <property type="protein sequence ID" value="XDQ01359.1"/>
    <property type="molecule type" value="Genomic_DNA"/>
</dbReference>
<evidence type="ECO:0000256" key="2">
    <source>
        <dbReference type="ARBA" id="ARBA00022801"/>
    </source>
</evidence>
<dbReference type="InterPro" id="IPR012334">
    <property type="entry name" value="Pectin_lyas_fold"/>
</dbReference>
<dbReference type="InterPro" id="IPR000743">
    <property type="entry name" value="Glyco_hydro_28"/>
</dbReference>
<keyword evidence="3 4" id="KW-0326">Glycosidase</keyword>
<dbReference type="GO" id="GO:0004650">
    <property type="term" value="F:polygalacturonase activity"/>
    <property type="evidence" value="ECO:0007669"/>
    <property type="project" value="InterPro"/>
</dbReference>
<dbReference type="AlphaFoldDB" id="A0AB39M680"/>
<comment type="similarity">
    <text evidence="1 4">Belongs to the glycosyl hydrolase 28 family.</text>
</comment>
<dbReference type="InterPro" id="IPR051801">
    <property type="entry name" value="GH28_Enzymes"/>
</dbReference>
<dbReference type="InterPro" id="IPR011050">
    <property type="entry name" value="Pectin_lyase_fold/virulence"/>
</dbReference>
<evidence type="ECO:0000256" key="4">
    <source>
        <dbReference type="RuleBase" id="RU361169"/>
    </source>
</evidence>
<evidence type="ECO:0000256" key="1">
    <source>
        <dbReference type="ARBA" id="ARBA00008834"/>
    </source>
</evidence>
<gene>
    <name evidence="5" type="ORF">AB5J58_14655</name>
</gene>
<accession>A0AB39M680</accession>
<dbReference type="PANTHER" id="PTHR31339">
    <property type="entry name" value="PECTIN LYASE-RELATED"/>
    <property type="match status" value="1"/>
</dbReference>
<evidence type="ECO:0000256" key="3">
    <source>
        <dbReference type="ARBA" id="ARBA00023295"/>
    </source>
</evidence>
<reference evidence="5" key="1">
    <citation type="submission" date="2024-07" db="EMBL/GenBank/DDBJ databases">
        <authorList>
            <person name="Yu S.T."/>
        </authorList>
    </citation>
    <scope>NUCLEOTIDE SEQUENCE</scope>
    <source>
        <strain evidence="5">R08</strain>
    </source>
</reference>
<dbReference type="Gene3D" id="2.160.20.10">
    <property type="entry name" value="Single-stranded right-handed beta-helix, Pectin lyase-like"/>
    <property type="match status" value="1"/>
</dbReference>
<protein>
    <submittedName>
        <fullName evidence="5">Glycosyl hydrolase family 28 protein</fullName>
    </submittedName>
</protein>
<organism evidence="5">
    <name type="scientific">Streptomyces sp. R08</name>
    <dbReference type="NCBI Taxonomy" id="3238624"/>
    <lineage>
        <taxon>Bacteria</taxon>
        <taxon>Bacillati</taxon>
        <taxon>Actinomycetota</taxon>
        <taxon>Actinomycetes</taxon>
        <taxon>Kitasatosporales</taxon>
        <taxon>Streptomycetaceae</taxon>
        <taxon>Streptomyces</taxon>
    </lineage>
</organism>
<sequence>MRSSTSRPPSAAHSRLLIAADGTANRVLRPLALGLTALLLGVAALLGTPHPAQAAAGTVSAYPVASIYPASTDYKLTVNGTSVPVTKYTGYDIAQLALGTGTATISVTKLNNTAIGAYSISPQKLGITGTVSGATLTFTVQNDEYLIVKLDGRPNLVIAADPAETNRPATGGTGIFNVQSAPYSAQPNTGAYTTTPVQNALNDAAAYGSANGTQGIVYVPAGVYTLGNLYLRSNLALYLAPGAVLRYTGDAAHYVVNGHKTSQGRDLTWFISTRYSSTNIKIYGRGIIDGNGQAALAPSNLGVNLLAPIYTSGFTVDGITFRESSSWAVIPLRSSDLTFRDIKIFNRFDMGENDGIDVMESTNVTVDHAIGIGLDDPFSTKTWPAGADIYNTVPGTPSPLNNVTFNDLVSWTYCYGVKVGQGVYESQNQVTFQHVVVYDAAVGIGVHHKYGTAGATNLKFDDIDIERLSFSNDGNRTWLAMMTGNTAGVGPVTGVTISNVRVRNAGTTAARVNGQPGEPISGVALSHIVMPGSTTGATTLSQVNLTNLSDYGSLTITP</sequence>
<dbReference type="RefSeq" id="WP_369187769.1">
    <property type="nucleotide sequence ID" value="NZ_CP163431.1"/>
</dbReference>